<keyword evidence="1" id="KW-1133">Transmembrane helix</keyword>
<reference evidence="3" key="1">
    <citation type="submission" date="2005-09" db="EMBL/GenBank/DDBJ databases">
        <authorList>
            <person name="Mural R.J."/>
            <person name="Li P.W."/>
            <person name="Adams M.D."/>
            <person name="Amanatides P.G."/>
            <person name="Baden-Tillson H."/>
            <person name="Barnstead M."/>
            <person name="Chin S.H."/>
            <person name="Dew I."/>
            <person name="Evans C.A."/>
            <person name="Ferriera S."/>
            <person name="Flanigan M."/>
            <person name="Fosler C."/>
            <person name="Glodek A."/>
            <person name="Gu Z."/>
            <person name="Holt R.A."/>
            <person name="Jennings D."/>
            <person name="Kraft C.L."/>
            <person name="Lu F."/>
            <person name="Nguyen T."/>
            <person name="Nusskern D.R."/>
            <person name="Pfannkoch C.M."/>
            <person name="Sitter C."/>
            <person name="Sutton G.G."/>
            <person name="Venter J.C."/>
            <person name="Wang Z."/>
            <person name="Woodage T."/>
            <person name="Zheng X.H."/>
            <person name="Zhong F."/>
        </authorList>
    </citation>
    <scope>NUCLEOTIDE SEQUENCE [LARGE SCALE GENOMIC DNA]</scope>
    <source>
        <strain>BN</strain>
        <strain evidence="3">Sprague-Dawley</strain>
    </source>
</reference>
<dbReference type="AlphaFoldDB" id="A6JJH1"/>
<evidence type="ECO:0000256" key="1">
    <source>
        <dbReference type="SAM" id="Phobius"/>
    </source>
</evidence>
<evidence type="ECO:0000313" key="3">
    <source>
        <dbReference type="Proteomes" id="UP000234681"/>
    </source>
</evidence>
<sequence>METTVIYVVLGAIIGTLAIIGIVVAVVRKRRRNTGRKGQGLQGQLPEL</sequence>
<proteinExistence type="predicted"/>
<dbReference type="NCBIfam" id="NF041738">
    <property type="entry name" value="GG_III-CTERM"/>
    <property type="match status" value="1"/>
</dbReference>
<evidence type="ECO:0000313" key="2">
    <source>
        <dbReference type="EMBL" id="EDL96839.1"/>
    </source>
</evidence>
<protein>
    <submittedName>
        <fullName evidence="2">RCG65895</fullName>
    </submittedName>
</protein>
<name>A6JJH1_RAT</name>
<keyword evidence="1" id="KW-0812">Transmembrane</keyword>
<dbReference type="EMBL" id="CH473988">
    <property type="protein sequence ID" value="EDL96839.1"/>
    <property type="molecule type" value="Genomic_DNA"/>
</dbReference>
<dbReference type="Proteomes" id="UP000234681">
    <property type="component" value="Chromosome 20"/>
</dbReference>
<gene>
    <name evidence="2" type="ORF">rCG_65895</name>
</gene>
<feature type="transmembrane region" description="Helical" evidence="1">
    <location>
        <begin position="6"/>
        <end position="27"/>
    </location>
</feature>
<keyword evidence="1" id="KW-0472">Membrane</keyword>
<organism evidence="2 3">
    <name type="scientific">Rattus norvegicus</name>
    <name type="common">Rat</name>
    <dbReference type="NCBI Taxonomy" id="10116"/>
    <lineage>
        <taxon>Eukaryota</taxon>
        <taxon>Metazoa</taxon>
        <taxon>Chordata</taxon>
        <taxon>Craniata</taxon>
        <taxon>Vertebrata</taxon>
        <taxon>Euteleostomi</taxon>
        <taxon>Mammalia</taxon>
        <taxon>Eutheria</taxon>
        <taxon>Euarchontoglires</taxon>
        <taxon>Glires</taxon>
        <taxon>Rodentia</taxon>
        <taxon>Myomorpha</taxon>
        <taxon>Muroidea</taxon>
        <taxon>Muridae</taxon>
        <taxon>Murinae</taxon>
        <taxon>Rattus</taxon>
    </lineage>
</organism>
<accession>A6JJH1</accession>